<evidence type="ECO:0000313" key="3">
    <source>
        <dbReference type="Proteomes" id="UP001328107"/>
    </source>
</evidence>
<feature type="compositionally biased region" description="Basic and acidic residues" evidence="1">
    <location>
        <begin position="120"/>
        <end position="129"/>
    </location>
</feature>
<feature type="region of interest" description="Disordered" evidence="1">
    <location>
        <begin position="81"/>
        <end position="149"/>
    </location>
</feature>
<dbReference type="AlphaFoldDB" id="A0AAN5D119"/>
<comment type="caution">
    <text evidence="2">The sequence shown here is derived from an EMBL/GenBank/DDBJ whole genome shotgun (WGS) entry which is preliminary data.</text>
</comment>
<protein>
    <submittedName>
        <fullName evidence="2">Uncharacterized protein</fullName>
    </submittedName>
</protein>
<dbReference type="Proteomes" id="UP001328107">
    <property type="component" value="Unassembled WGS sequence"/>
</dbReference>
<evidence type="ECO:0000256" key="1">
    <source>
        <dbReference type="SAM" id="MobiDB-lite"/>
    </source>
</evidence>
<evidence type="ECO:0000313" key="2">
    <source>
        <dbReference type="EMBL" id="GMR53634.1"/>
    </source>
</evidence>
<name>A0AAN5D119_9BILA</name>
<accession>A0AAN5D119</accession>
<feature type="non-terminal residue" evidence="2">
    <location>
        <position position="149"/>
    </location>
</feature>
<sequence length="149" mass="17228">MTDVSDASVGTEFSSSELLDNAVNLKSPEKMSADDLAQLKKKMLMKKLALADNCTPKLAKANNYVDFGAKEDEKRELEWLKDRFPPSHQSKSEKMSSSRAVQREDQKREIMLKLSHQRRQAQEKRKELYAQDNEELYDNGDEEEEVEEE</sequence>
<proteinExistence type="predicted"/>
<keyword evidence="3" id="KW-1185">Reference proteome</keyword>
<feature type="region of interest" description="Disordered" evidence="1">
    <location>
        <begin position="1"/>
        <end position="29"/>
    </location>
</feature>
<dbReference type="EMBL" id="BTRK01000005">
    <property type="protein sequence ID" value="GMR53634.1"/>
    <property type="molecule type" value="Genomic_DNA"/>
</dbReference>
<gene>
    <name evidence="2" type="ORF">PMAYCL1PPCAC_23829</name>
</gene>
<organism evidence="2 3">
    <name type="scientific">Pristionchus mayeri</name>
    <dbReference type="NCBI Taxonomy" id="1317129"/>
    <lineage>
        <taxon>Eukaryota</taxon>
        <taxon>Metazoa</taxon>
        <taxon>Ecdysozoa</taxon>
        <taxon>Nematoda</taxon>
        <taxon>Chromadorea</taxon>
        <taxon>Rhabditida</taxon>
        <taxon>Rhabditina</taxon>
        <taxon>Diplogasteromorpha</taxon>
        <taxon>Diplogasteroidea</taxon>
        <taxon>Neodiplogasteridae</taxon>
        <taxon>Pristionchus</taxon>
    </lineage>
</organism>
<reference evidence="3" key="1">
    <citation type="submission" date="2022-10" db="EMBL/GenBank/DDBJ databases">
        <title>Genome assembly of Pristionchus species.</title>
        <authorList>
            <person name="Yoshida K."/>
            <person name="Sommer R.J."/>
        </authorList>
    </citation>
    <scope>NUCLEOTIDE SEQUENCE [LARGE SCALE GENOMIC DNA]</scope>
    <source>
        <strain evidence="3">RS5460</strain>
    </source>
</reference>
<feature type="compositionally biased region" description="Basic and acidic residues" evidence="1">
    <location>
        <begin position="81"/>
        <end position="111"/>
    </location>
</feature>
<feature type="compositionally biased region" description="Acidic residues" evidence="1">
    <location>
        <begin position="132"/>
        <end position="149"/>
    </location>
</feature>